<dbReference type="EMBL" id="CP001744">
    <property type="protein sequence ID" value="ADG67934.1"/>
    <property type="molecule type" value="Genomic_DNA"/>
</dbReference>
<dbReference type="InterPro" id="IPR050131">
    <property type="entry name" value="Peptidase_S8_subtilisin-like"/>
</dbReference>
<dbReference type="GO" id="GO:0006508">
    <property type="term" value="P:proteolysis"/>
    <property type="evidence" value="ECO:0007669"/>
    <property type="project" value="UniProtKB-KW"/>
</dbReference>
<proteinExistence type="inferred from homology"/>
<dbReference type="Proteomes" id="UP000002220">
    <property type="component" value="Chromosome"/>
</dbReference>
<evidence type="ECO:0000256" key="2">
    <source>
        <dbReference type="ARBA" id="ARBA00022670"/>
    </source>
</evidence>
<evidence type="ECO:0000259" key="6">
    <source>
        <dbReference type="Pfam" id="PF00082"/>
    </source>
</evidence>
<gene>
    <name evidence="7" type="ordered locus">Plim_2107</name>
</gene>
<dbReference type="PANTHER" id="PTHR43806:SF11">
    <property type="entry name" value="CEREVISIN-RELATED"/>
    <property type="match status" value="1"/>
</dbReference>
<dbReference type="eggNOG" id="COG1404">
    <property type="taxonomic scope" value="Bacteria"/>
</dbReference>
<dbReference type="PRINTS" id="PR00723">
    <property type="entry name" value="SUBTILISIN"/>
</dbReference>
<evidence type="ECO:0000313" key="8">
    <source>
        <dbReference type="Proteomes" id="UP000002220"/>
    </source>
</evidence>
<keyword evidence="2 5" id="KW-0645">Protease</keyword>
<feature type="domain" description="Peptidase S8/S53" evidence="6">
    <location>
        <begin position="267"/>
        <end position="542"/>
    </location>
</feature>
<evidence type="ECO:0000256" key="5">
    <source>
        <dbReference type="PROSITE-ProRule" id="PRU01240"/>
    </source>
</evidence>
<feature type="active site" description="Charge relay system" evidence="5">
    <location>
        <position position="271"/>
    </location>
</feature>
<dbReference type="STRING" id="521674.Plim_2107"/>
<feature type="active site" description="Charge relay system" evidence="5">
    <location>
        <position position="300"/>
    </location>
</feature>
<accession>D5SMM9</accession>
<dbReference type="CDD" id="cd04847">
    <property type="entry name" value="Peptidases_S8_Subtilisin_like_2"/>
    <property type="match status" value="1"/>
</dbReference>
<evidence type="ECO:0000313" key="7">
    <source>
        <dbReference type="EMBL" id="ADG67934.1"/>
    </source>
</evidence>
<dbReference type="Pfam" id="PF00082">
    <property type="entry name" value="Peptidase_S8"/>
    <property type="match status" value="1"/>
</dbReference>
<dbReference type="AlphaFoldDB" id="D5SMM9"/>
<keyword evidence="4 5" id="KW-0720">Serine protease</keyword>
<comment type="similarity">
    <text evidence="1 5">Belongs to the peptidase S8 family.</text>
</comment>
<dbReference type="InterPro" id="IPR000209">
    <property type="entry name" value="Peptidase_S8/S53_dom"/>
</dbReference>
<protein>
    <submittedName>
        <fullName evidence="7">Peptidase S8 and S53 subtilisin kexin sedolisin</fullName>
    </submittedName>
</protein>
<dbReference type="OrthoDB" id="9798386at2"/>
<name>D5SMM9_PLAL2</name>
<dbReference type="PROSITE" id="PS51892">
    <property type="entry name" value="SUBTILASE"/>
    <property type="match status" value="1"/>
</dbReference>
<keyword evidence="3 5" id="KW-0378">Hydrolase</keyword>
<dbReference type="GO" id="GO:0004252">
    <property type="term" value="F:serine-type endopeptidase activity"/>
    <property type="evidence" value="ECO:0007669"/>
    <property type="project" value="UniProtKB-UniRule"/>
</dbReference>
<reference evidence="7 8" key="1">
    <citation type="journal article" date="2010" name="Stand. Genomic Sci.">
        <title>Complete genome sequence of Planctomyces limnophilus type strain (Mu 290).</title>
        <authorList>
            <person name="Labutti K."/>
            <person name="Sikorski J."/>
            <person name="Schneider S."/>
            <person name="Nolan M."/>
            <person name="Lucas S."/>
            <person name="Glavina Del Rio T."/>
            <person name="Tice H."/>
            <person name="Cheng J.F."/>
            <person name="Goodwin L."/>
            <person name="Pitluck S."/>
            <person name="Liolios K."/>
            <person name="Ivanova N."/>
            <person name="Mavromatis K."/>
            <person name="Mikhailova N."/>
            <person name="Pati A."/>
            <person name="Chen A."/>
            <person name="Palaniappan K."/>
            <person name="Land M."/>
            <person name="Hauser L."/>
            <person name="Chang Y.J."/>
            <person name="Jeffries C.D."/>
            <person name="Tindall B.J."/>
            <person name="Rohde M."/>
            <person name="Goker M."/>
            <person name="Woyke T."/>
            <person name="Bristow J."/>
            <person name="Eisen J.A."/>
            <person name="Markowitz V."/>
            <person name="Hugenholtz P."/>
            <person name="Kyrpides N.C."/>
            <person name="Klenk H.P."/>
            <person name="Lapidus A."/>
        </authorList>
    </citation>
    <scope>NUCLEOTIDE SEQUENCE [LARGE SCALE GENOMIC DNA]</scope>
    <source>
        <strain evidence="8">ATCC 43296 / DSM 3776 / IFAM 1008 / 290</strain>
    </source>
</reference>
<sequence length="760" mass="83882">MPKIFLPMKVVLARKDLDYRLDPNAGGETKIFEPVTQELRKKYSSEVASLRKEFSASFAEHPTIPAVAKVLLKPEAGAKSYRPGTLFNSETCPIIGVEGPSELLVSVSSEGLRALAYEIEQGQTKKHQANISTLNRLLAFKAKDALEGYSPEYIAKTAKRKNAPIRIRLFRHGVDAVDKLIEQEFKAVARSEALPDLEAVDYGDDVTVYAVKSVTTKSIKALAAFVGTQSIGLFPEFRLVRTAANIVGKLDERRFPSFDPAKEYGLVGVIDSGTDPTNRRLQEYVARRDVVVKTQHDFNHGSFVAGLIANSRALNGADNRFPRAQSRVVDVVAIDASGQISEYDLITVIENAVRDHSDVRVWNLSLGQATPCSDARFSLLACKLDSIAKKRNVLFVIAAGNYETPPLRTWPPENLGENDRICPPADSVRGLTVGSIAHISNQSSCVGIDEPSGFSRRGPAPHFYIKPEVSHYGGNCDETGDCLQCGVVSTDGHGNLAENIGTSFAAPHISNIAANIYRELEPEGNLSPAYVKGLIAHSAFLRSGCPDALDVRYKGFGSPGDVSEILNCTQSSATVIFHAELTDRHFFEKHQFPMPSSLVIPNKGLRAEVFMTLAYDPPTDARFGMEYCRTNLTASLGTVMKNNETGKEVYNPQLRPAPKDVTRGGEARMVSEGFKWSPLKFYYRAFTAGPICKNWRLHLEILNRDGFRCKEPQKLVLLLTIRDPEGKANVYNEMVTEMEKLSWGAQDLRLASRIRVRRRS</sequence>
<dbReference type="InterPro" id="IPR034074">
    <property type="entry name" value="Y4bN_pept_dom"/>
</dbReference>
<dbReference type="InterPro" id="IPR036852">
    <property type="entry name" value="Peptidase_S8/S53_dom_sf"/>
</dbReference>
<evidence type="ECO:0000256" key="1">
    <source>
        <dbReference type="ARBA" id="ARBA00011073"/>
    </source>
</evidence>
<dbReference type="Gene3D" id="3.40.50.200">
    <property type="entry name" value="Peptidase S8/S53 domain"/>
    <property type="match status" value="1"/>
</dbReference>
<dbReference type="KEGG" id="plm:Plim_2107"/>
<evidence type="ECO:0000256" key="3">
    <source>
        <dbReference type="ARBA" id="ARBA00022801"/>
    </source>
</evidence>
<dbReference type="PANTHER" id="PTHR43806">
    <property type="entry name" value="PEPTIDASE S8"/>
    <property type="match status" value="1"/>
</dbReference>
<dbReference type="HOGENOM" id="CLU_018676_1_0_0"/>
<dbReference type="SUPFAM" id="SSF52743">
    <property type="entry name" value="Subtilisin-like"/>
    <property type="match status" value="1"/>
</dbReference>
<keyword evidence="8" id="KW-1185">Reference proteome</keyword>
<feature type="active site" description="Charge relay system" evidence="5">
    <location>
        <position position="503"/>
    </location>
</feature>
<evidence type="ECO:0000256" key="4">
    <source>
        <dbReference type="ARBA" id="ARBA00022825"/>
    </source>
</evidence>
<dbReference type="RefSeq" id="WP_013110365.1">
    <property type="nucleotide sequence ID" value="NC_014148.1"/>
</dbReference>
<organism evidence="7 8">
    <name type="scientific">Planctopirus limnophila (strain ATCC 43296 / DSM 3776 / IFAM 1008 / Mu 290)</name>
    <name type="common">Planctomyces limnophilus</name>
    <dbReference type="NCBI Taxonomy" id="521674"/>
    <lineage>
        <taxon>Bacteria</taxon>
        <taxon>Pseudomonadati</taxon>
        <taxon>Planctomycetota</taxon>
        <taxon>Planctomycetia</taxon>
        <taxon>Planctomycetales</taxon>
        <taxon>Planctomycetaceae</taxon>
        <taxon>Planctopirus</taxon>
    </lineage>
</organism>
<dbReference type="InterPro" id="IPR015500">
    <property type="entry name" value="Peptidase_S8_subtilisin-rel"/>
</dbReference>